<evidence type="ECO:0000259" key="6">
    <source>
        <dbReference type="Pfam" id="PF03328"/>
    </source>
</evidence>
<dbReference type="Pfam" id="PF03328">
    <property type="entry name" value="HpcH_HpaI"/>
    <property type="match status" value="1"/>
</dbReference>
<protein>
    <submittedName>
        <fullName evidence="7">CoA ester lyase</fullName>
    </submittedName>
</protein>
<sequence>MILLRSLLIVPSLQPKLLEKAARSAADGLMIELEDGVHPSRKAEARTAVAKFLRTAEFGQKEVMVRINSVYGSEGQEDLHELVAAGVLNIMLAEVRGPRDLAIAADLLERAEHASGREINSVGLWSMVETAAAVQNVDAISKMPRLRGLAFGGGDLSCELRVRRIGIGGDRVIWDYPFEHLYAKERVVVAARAAGLKVIDTGWANMHDEDGTRHCARASAQLGFDGSFVISPRQLPPVHGEFTPSERDIEWARKVVAADEEAHAVGETVRVVEGQMTDGPFVRSAYQILERAKEAEARAAALTELQQRALEPAK</sequence>
<feature type="binding site" evidence="5">
    <location>
        <position position="129"/>
    </location>
    <ligand>
        <name>Mg(2+)</name>
        <dbReference type="ChEBI" id="CHEBI:18420"/>
    </ligand>
</feature>
<dbReference type="Gene3D" id="3.20.20.60">
    <property type="entry name" value="Phosphoenolpyruvate-binding domains"/>
    <property type="match status" value="1"/>
</dbReference>
<comment type="caution">
    <text evidence="7">The sequence shown here is derived from an EMBL/GenBank/DDBJ whole genome shotgun (WGS) entry which is preliminary data.</text>
</comment>
<keyword evidence="2 5" id="KW-0479">Metal-binding</keyword>
<name>A0A937UQR2_9ACTN</name>
<dbReference type="GO" id="GO:0016829">
    <property type="term" value="F:lyase activity"/>
    <property type="evidence" value="ECO:0007669"/>
    <property type="project" value="UniProtKB-KW"/>
</dbReference>
<keyword evidence="7" id="KW-0456">Lyase</keyword>
<dbReference type="GO" id="GO:0006107">
    <property type="term" value="P:oxaloacetate metabolic process"/>
    <property type="evidence" value="ECO:0007669"/>
    <property type="project" value="TreeGrafter"/>
</dbReference>
<reference evidence="7" key="1">
    <citation type="submission" date="2020-12" db="EMBL/GenBank/DDBJ databases">
        <title>Genomic characterization of non-nitrogen-fixing Frankia strains.</title>
        <authorList>
            <person name="Carlos-Shanley C."/>
            <person name="Guerra T."/>
            <person name="Hahn D."/>
        </authorList>
    </citation>
    <scope>NUCLEOTIDE SEQUENCE</scope>
    <source>
        <strain evidence="7">CN6</strain>
    </source>
</reference>
<dbReference type="EMBL" id="JAEACQ010000295">
    <property type="protein sequence ID" value="MBL7632099.1"/>
    <property type="molecule type" value="Genomic_DNA"/>
</dbReference>
<dbReference type="PANTHER" id="PTHR32308:SF0">
    <property type="entry name" value="HPCH_HPAI ALDOLASE_CITRATE LYASE DOMAIN-CONTAINING PROTEIN"/>
    <property type="match status" value="1"/>
</dbReference>
<dbReference type="GO" id="GO:0000287">
    <property type="term" value="F:magnesium ion binding"/>
    <property type="evidence" value="ECO:0007669"/>
    <property type="project" value="TreeGrafter"/>
</dbReference>
<dbReference type="PANTHER" id="PTHR32308">
    <property type="entry name" value="LYASE BETA SUBUNIT, PUTATIVE (AFU_ORTHOLOGUE AFUA_4G13030)-RELATED"/>
    <property type="match status" value="1"/>
</dbReference>
<gene>
    <name evidence="7" type="ORF">I7412_34095</name>
</gene>
<evidence type="ECO:0000313" key="7">
    <source>
        <dbReference type="EMBL" id="MBL7632099.1"/>
    </source>
</evidence>
<evidence type="ECO:0000256" key="5">
    <source>
        <dbReference type="PIRSR" id="PIRSR015582-2"/>
    </source>
</evidence>
<keyword evidence="3 5" id="KW-0460">Magnesium</keyword>
<feature type="binding site" evidence="4">
    <location>
        <position position="129"/>
    </location>
    <ligand>
        <name>substrate</name>
    </ligand>
</feature>
<proteinExistence type="predicted"/>
<evidence type="ECO:0000256" key="2">
    <source>
        <dbReference type="ARBA" id="ARBA00022723"/>
    </source>
</evidence>
<dbReference type="SUPFAM" id="SSF51621">
    <property type="entry name" value="Phosphoenolpyruvate/pyruvate domain"/>
    <property type="match status" value="1"/>
</dbReference>
<dbReference type="RefSeq" id="WP_203002626.1">
    <property type="nucleotide sequence ID" value="NZ_JADWYU010000150.1"/>
</dbReference>
<dbReference type="InterPro" id="IPR015813">
    <property type="entry name" value="Pyrv/PenolPyrv_kinase-like_dom"/>
</dbReference>
<comment type="cofactor">
    <cofactor evidence="1">
        <name>Mg(2+)</name>
        <dbReference type="ChEBI" id="CHEBI:18420"/>
    </cofactor>
</comment>
<evidence type="ECO:0000313" key="8">
    <source>
        <dbReference type="Proteomes" id="UP000604475"/>
    </source>
</evidence>
<dbReference type="AlphaFoldDB" id="A0A937UQR2"/>
<dbReference type="InterPro" id="IPR040442">
    <property type="entry name" value="Pyrv_kinase-like_dom_sf"/>
</dbReference>
<feature type="binding site" evidence="5">
    <location>
        <position position="155"/>
    </location>
    <ligand>
        <name>Mg(2+)</name>
        <dbReference type="ChEBI" id="CHEBI:18420"/>
    </ligand>
</feature>
<feature type="domain" description="HpcH/HpaI aldolase/citrate lyase" evidence="6">
    <location>
        <begin position="5"/>
        <end position="232"/>
    </location>
</feature>
<accession>A0A937UQR2</accession>
<evidence type="ECO:0000256" key="1">
    <source>
        <dbReference type="ARBA" id="ARBA00001946"/>
    </source>
</evidence>
<organism evidence="7 8">
    <name type="scientific">Frankia nepalensis</name>
    <dbReference type="NCBI Taxonomy" id="1836974"/>
    <lineage>
        <taxon>Bacteria</taxon>
        <taxon>Bacillati</taxon>
        <taxon>Actinomycetota</taxon>
        <taxon>Actinomycetes</taxon>
        <taxon>Frankiales</taxon>
        <taxon>Frankiaceae</taxon>
        <taxon>Frankia</taxon>
    </lineage>
</organism>
<dbReference type="InterPro" id="IPR011206">
    <property type="entry name" value="Citrate_lyase_beta/mcl1/mcl2"/>
</dbReference>
<evidence type="ECO:0000256" key="4">
    <source>
        <dbReference type="PIRSR" id="PIRSR015582-1"/>
    </source>
</evidence>
<dbReference type="Proteomes" id="UP000604475">
    <property type="component" value="Unassembled WGS sequence"/>
</dbReference>
<keyword evidence="8" id="KW-1185">Reference proteome</keyword>
<dbReference type="PIRSF" id="PIRSF015582">
    <property type="entry name" value="Cit_lyase_B"/>
    <property type="match status" value="1"/>
</dbReference>
<evidence type="ECO:0000256" key="3">
    <source>
        <dbReference type="ARBA" id="ARBA00022842"/>
    </source>
</evidence>
<dbReference type="InterPro" id="IPR005000">
    <property type="entry name" value="Aldolase/citrate-lyase_domain"/>
</dbReference>
<feature type="binding site" evidence="4">
    <location>
        <position position="66"/>
    </location>
    <ligand>
        <name>substrate</name>
    </ligand>
</feature>